<organism evidence="3 4">
    <name type="scientific">Klebsiella phage vB_KpnS_IME279</name>
    <dbReference type="NCBI Taxonomy" id="2041211"/>
    <lineage>
        <taxon>Viruses</taxon>
        <taxon>Duplodnaviria</taxon>
        <taxon>Heunggongvirae</taxon>
        <taxon>Uroviricota</taxon>
        <taxon>Caudoviricetes</taxon>
        <taxon>Sortsnevirus</taxon>
        <taxon>Sortsnevirus IME279</taxon>
    </lineage>
</organism>
<protein>
    <recommendedName>
        <fullName evidence="2">HTH cro/C1-type domain-containing protein</fullName>
    </recommendedName>
</protein>
<dbReference type="EMBL" id="MF614100">
    <property type="protein sequence ID" value="ATI16420.1"/>
    <property type="molecule type" value="Genomic_DNA"/>
</dbReference>
<dbReference type="PROSITE" id="PS50943">
    <property type="entry name" value="HTH_CROC1"/>
    <property type="match status" value="1"/>
</dbReference>
<keyword evidence="1" id="KW-0238">DNA-binding</keyword>
<name>A0A291LBC1_9CAUD</name>
<evidence type="ECO:0000313" key="3">
    <source>
        <dbReference type="EMBL" id="ATI16420.1"/>
    </source>
</evidence>
<evidence type="ECO:0000313" key="4">
    <source>
        <dbReference type="Proteomes" id="UP000229963"/>
    </source>
</evidence>
<dbReference type="PANTHER" id="PTHR46558">
    <property type="entry name" value="TRACRIPTIONAL REGULATORY PROTEIN-RELATED-RELATED"/>
    <property type="match status" value="1"/>
</dbReference>
<dbReference type="RefSeq" id="YP_009792816.1">
    <property type="nucleotide sequence ID" value="NC_047862.1"/>
</dbReference>
<dbReference type="Proteomes" id="UP000229963">
    <property type="component" value="Segment"/>
</dbReference>
<dbReference type="InterPro" id="IPR010982">
    <property type="entry name" value="Lambda_DNA-bd_dom_sf"/>
</dbReference>
<evidence type="ECO:0000259" key="2">
    <source>
        <dbReference type="PROSITE" id="PS50943"/>
    </source>
</evidence>
<dbReference type="InterPro" id="IPR001387">
    <property type="entry name" value="Cro/C1-type_HTH"/>
</dbReference>
<feature type="domain" description="HTH cro/C1-type" evidence="2">
    <location>
        <begin position="16"/>
        <end position="70"/>
    </location>
</feature>
<dbReference type="CDD" id="cd00093">
    <property type="entry name" value="HTH_XRE"/>
    <property type="match status" value="1"/>
</dbReference>
<sequence>MLEPMMAQKLKPVCLVKEVREAKGVKQKDLADATGILQQRLSCYENGHELPSVTNLCRLAMALDVSINDLIEYGV</sequence>
<keyword evidence="4" id="KW-1185">Reference proteome</keyword>
<dbReference type="PANTHER" id="PTHR46558:SF4">
    <property type="entry name" value="DNA-BIDING PHAGE PROTEIN"/>
    <property type="match status" value="1"/>
</dbReference>
<accession>A0A291LBC1</accession>
<reference evidence="4" key="1">
    <citation type="submission" date="2017-08" db="EMBL/GenBank/DDBJ databases">
        <authorList>
            <person name="Zhao F."/>
            <person name="Pan X."/>
            <person name="Tong Y."/>
        </authorList>
    </citation>
    <scope>NUCLEOTIDE SEQUENCE [LARGE SCALE GENOMIC DNA]</scope>
</reference>
<evidence type="ECO:0000256" key="1">
    <source>
        <dbReference type="ARBA" id="ARBA00023125"/>
    </source>
</evidence>
<dbReference type="GeneID" id="54983025"/>
<dbReference type="SMART" id="SM00530">
    <property type="entry name" value="HTH_XRE"/>
    <property type="match status" value="1"/>
</dbReference>
<dbReference type="KEGG" id="vg:54983025"/>
<dbReference type="Pfam" id="PF01381">
    <property type="entry name" value="HTH_3"/>
    <property type="match status" value="1"/>
</dbReference>
<dbReference type="Gene3D" id="1.10.260.40">
    <property type="entry name" value="lambda repressor-like DNA-binding domains"/>
    <property type="match status" value="1"/>
</dbReference>
<dbReference type="GO" id="GO:0003677">
    <property type="term" value="F:DNA binding"/>
    <property type="evidence" value="ECO:0007669"/>
    <property type="project" value="UniProtKB-KW"/>
</dbReference>
<proteinExistence type="predicted"/>
<dbReference type="SUPFAM" id="SSF47413">
    <property type="entry name" value="lambda repressor-like DNA-binding domains"/>
    <property type="match status" value="1"/>
</dbReference>